<dbReference type="SUPFAM" id="SSF54928">
    <property type="entry name" value="RNA-binding domain, RBD"/>
    <property type="match status" value="2"/>
</dbReference>
<keyword evidence="2 4" id="KW-0694">RNA-binding</keyword>
<feature type="region of interest" description="Disordered" evidence="5">
    <location>
        <begin position="447"/>
        <end position="479"/>
    </location>
</feature>
<feature type="region of interest" description="Disordered" evidence="5">
    <location>
        <begin position="758"/>
        <end position="780"/>
    </location>
</feature>
<dbReference type="GO" id="GO:0005634">
    <property type="term" value="C:nucleus"/>
    <property type="evidence" value="ECO:0007669"/>
    <property type="project" value="UniProtKB-SubCell"/>
</dbReference>
<evidence type="ECO:0000256" key="1">
    <source>
        <dbReference type="ARBA" id="ARBA00004123"/>
    </source>
</evidence>
<reference evidence="7 8" key="1">
    <citation type="submission" date="2020-04" db="EMBL/GenBank/DDBJ databases">
        <title>Plant Genome Project.</title>
        <authorList>
            <person name="Zhang R.-G."/>
        </authorList>
    </citation>
    <scope>NUCLEOTIDE SEQUENCE [LARGE SCALE GENOMIC DNA]</scope>
    <source>
        <strain evidence="7">YNK0</strain>
        <tissue evidence="7">Leaf</tissue>
    </source>
</reference>
<feature type="compositionally biased region" description="Basic and acidic residues" evidence="5">
    <location>
        <begin position="218"/>
        <end position="231"/>
    </location>
</feature>
<dbReference type="SMART" id="SM00360">
    <property type="entry name" value="RRM"/>
    <property type="match status" value="3"/>
</dbReference>
<feature type="region of interest" description="Disordered" evidence="5">
    <location>
        <begin position="218"/>
        <end position="277"/>
    </location>
</feature>
<comment type="caution">
    <text evidence="7">The sequence shown here is derived from an EMBL/GenBank/DDBJ whole genome shotgun (WGS) entry which is preliminary data.</text>
</comment>
<evidence type="ECO:0000256" key="5">
    <source>
        <dbReference type="SAM" id="MobiDB-lite"/>
    </source>
</evidence>
<dbReference type="InterPro" id="IPR012921">
    <property type="entry name" value="SPOC_C"/>
</dbReference>
<evidence type="ECO:0000313" key="8">
    <source>
        <dbReference type="Proteomes" id="UP000655225"/>
    </source>
</evidence>
<dbReference type="InterPro" id="IPR000504">
    <property type="entry name" value="RRM_dom"/>
</dbReference>
<dbReference type="Pfam" id="PF07744">
    <property type="entry name" value="SPOC"/>
    <property type="match status" value="1"/>
</dbReference>
<dbReference type="PANTHER" id="PTHR23189">
    <property type="entry name" value="RNA RECOGNITION MOTIF-CONTAINING"/>
    <property type="match status" value="1"/>
</dbReference>
<feature type="region of interest" description="Disordered" evidence="5">
    <location>
        <begin position="497"/>
        <end position="518"/>
    </location>
</feature>
<dbReference type="OMA" id="DINHIPR"/>
<dbReference type="CDD" id="cd21546">
    <property type="entry name" value="SPOC_FPA-like"/>
    <property type="match status" value="1"/>
</dbReference>
<feature type="domain" description="RRM" evidence="6">
    <location>
        <begin position="140"/>
        <end position="212"/>
    </location>
</feature>
<feature type="region of interest" description="Disordered" evidence="5">
    <location>
        <begin position="820"/>
        <end position="873"/>
    </location>
</feature>
<dbReference type="GO" id="GO:0003723">
    <property type="term" value="F:RNA binding"/>
    <property type="evidence" value="ECO:0007669"/>
    <property type="project" value="UniProtKB-UniRule"/>
</dbReference>
<keyword evidence="3" id="KW-0539">Nucleus</keyword>
<sequence>MPPPNKSNILAEQNPRSIHGGREADEDETPSHNLWVGNLAGDISDSDLMDVFAKYGALDSVTTYSSRSFAFVYFKHLEDARAAKDALQDTVIRGNPIKIEFARPGDLLFHKKSAIKLSKLRTLFVSEFLCILILQARPGKHLWVGGIGSSVTKEQLEDEFLKFGKIEDFKFLRDQNSALVDYFRLEDAAAALKNLNGKRICGEQIRVDFLRSQPSRRENWSDFHDSRDGRFNNRRSMGPPEPFWMPPDSMRNFPEPPQYGLKRHPPSQPLGGRRGEGQPSNVLWIGYPPSVHVDEQMLHNAMILFGEIERIKSFPSRNYSFVAFRSVDEARRAKEGLQGRLFNDPRVQILFSSSKFAPGEDSPAFHLGIKGPRPDMFFNEPPFGPGPMDLFSHNRPMAPNNFPGPLPPNGMPGPNMLMRPFGPQGGFDSLLLGPEFNDMAGLYNFQDSNPNNPRGPNWRRLSPPTPGMLPSPASGMRPPVRSMPGTWEGFDMNPFQRESKRSRVDGPSPIDDSPFPVRKMDNQGIGGDQRYGFGPQLDRVISGPLVNAQGQSRHSPVGAGVSSGGPPGPGLPDNDYCWRGIIAKGGTPVCRARCVSIGKGVDSQLPEIVNCSARTGLDMLTKHFAEASGFDVVFFLPDSEDDFASYTEFLHYLGAKDRAGVAKFDDGTTLFLVPPSDFLTKVLNISGPERLYGVVLKLPQQIPSNASIQQQQPQQPIPSPLQYTDRQQLPALQTDYNLIPQKEDQVFQMDYNRVVHEDSMPYPSKPLFPPTDESHSVQSVPQDYPNNATATPQVGMSLTPELIATLAAFLPANMQSSASTNVQMSLDPSSLRPSIPDSLTPDKAIPSQGWRQDHQATVSGTLHHSRDEQTGHPSQQLEHHFNTQAPLFSQFHGYKNVSNAPDQSAQAVLGSTQIQNPALNLQQQGPISSRQINNYVIPSHIGQFTVPPQANQQYQLDTSQNPQKSYGMVHETESTGLFRSPVFQQPKPPINPSNQVHGMNLSHPQLGIPSVTDKANAELPNQVQQLQSALSGAGQGTSEGEVDKNQRYQSTLQFAANLLLQIQQQQQQTNAQTVQGSGNQQ</sequence>
<evidence type="ECO:0000256" key="3">
    <source>
        <dbReference type="ARBA" id="ARBA00023242"/>
    </source>
</evidence>
<accession>A0A835DGG6</accession>
<dbReference type="FunFam" id="3.30.70.330:FF:000415">
    <property type="entry name" value="Flowering time control protein FPA"/>
    <property type="match status" value="1"/>
</dbReference>
<dbReference type="Gene3D" id="3.30.70.330">
    <property type="match status" value="3"/>
</dbReference>
<evidence type="ECO:0000259" key="6">
    <source>
        <dbReference type="PROSITE" id="PS50102"/>
    </source>
</evidence>
<dbReference type="PROSITE" id="PS50102">
    <property type="entry name" value="RRM"/>
    <property type="match status" value="3"/>
</dbReference>
<dbReference type="Proteomes" id="UP000655225">
    <property type="component" value="Unassembled WGS sequence"/>
</dbReference>
<organism evidence="7 8">
    <name type="scientific">Tetracentron sinense</name>
    <name type="common">Spur-leaf</name>
    <dbReference type="NCBI Taxonomy" id="13715"/>
    <lineage>
        <taxon>Eukaryota</taxon>
        <taxon>Viridiplantae</taxon>
        <taxon>Streptophyta</taxon>
        <taxon>Embryophyta</taxon>
        <taxon>Tracheophyta</taxon>
        <taxon>Spermatophyta</taxon>
        <taxon>Magnoliopsida</taxon>
        <taxon>Trochodendrales</taxon>
        <taxon>Trochodendraceae</taxon>
        <taxon>Tetracentron</taxon>
    </lineage>
</organism>
<dbReference type="EMBL" id="JABCRI010000008">
    <property type="protein sequence ID" value="KAF8402361.1"/>
    <property type="molecule type" value="Genomic_DNA"/>
</dbReference>
<dbReference type="Pfam" id="PF00076">
    <property type="entry name" value="RRM_1"/>
    <property type="match status" value="3"/>
</dbReference>
<feature type="domain" description="RRM" evidence="6">
    <location>
        <begin position="32"/>
        <end position="104"/>
    </location>
</feature>
<dbReference type="InterPro" id="IPR012677">
    <property type="entry name" value="Nucleotide-bd_a/b_plait_sf"/>
</dbReference>
<keyword evidence="8" id="KW-1185">Reference proteome</keyword>
<feature type="compositionally biased region" description="Polar residues" evidence="5">
    <location>
        <begin position="820"/>
        <end position="832"/>
    </location>
</feature>
<feature type="region of interest" description="Disordered" evidence="5">
    <location>
        <begin position="548"/>
        <end position="568"/>
    </location>
</feature>
<feature type="compositionally biased region" description="Polar residues" evidence="5">
    <location>
        <begin position="1"/>
        <end position="16"/>
    </location>
</feature>
<feature type="region of interest" description="Disordered" evidence="5">
    <location>
        <begin position="1"/>
        <end position="31"/>
    </location>
</feature>
<proteinExistence type="predicted"/>
<dbReference type="OrthoDB" id="439808at2759"/>
<dbReference type="InterPro" id="IPR035979">
    <property type="entry name" value="RBD_domain_sf"/>
</dbReference>
<evidence type="ECO:0000313" key="7">
    <source>
        <dbReference type="EMBL" id="KAF8402361.1"/>
    </source>
</evidence>
<dbReference type="CDD" id="cd00590">
    <property type="entry name" value="RRM_SF"/>
    <property type="match status" value="2"/>
</dbReference>
<evidence type="ECO:0000256" key="2">
    <source>
        <dbReference type="ARBA" id="ARBA00022884"/>
    </source>
</evidence>
<evidence type="ECO:0000256" key="4">
    <source>
        <dbReference type="PROSITE-ProRule" id="PRU00176"/>
    </source>
</evidence>
<protein>
    <recommendedName>
        <fullName evidence="6">RRM domain-containing protein</fullName>
    </recommendedName>
</protein>
<feature type="compositionally biased region" description="Low complexity" evidence="5">
    <location>
        <begin position="449"/>
        <end position="460"/>
    </location>
</feature>
<name>A0A835DGG6_TETSI</name>
<dbReference type="AlphaFoldDB" id="A0A835DGG6"/>
<gene>
    <name evidence="7" type="ORF">HHK36_013315</name>
</gene>
<comment type="subcellular location">
    <subcellularLocation>
        <location evidence="1">Nucleus</location>
    </subcellularLocation>
</comment>
<feature type="domain" description="RRM" evidence="6">
    <location>
        <begin position="281"/>
        <end position="354"/>
    </location>
</feature>